<reference evidence="2" key="1">
    <citation type="submission" date="2020-11" db="EMBL/GenBank/DDBJ databases">
        <authorList>
            <consortium name="DOE Joint Genome Institute"/>
            <person name="Ahrendt S."/>
            <person name="Riley R."/>
            <person name="Andreopoulos W."/>
            <person name="Labutti K."/>
            <person name="Pangilinan J."/>
            <person name="Ruiz-Duenas F.J."/>
            <person name="Barrasa J.M."/>
            <person name="Sanchez-Garcia M."/>
            <person name="Camarero S."/>
            <person name="Miyauchi S."/>
            <person name="Serrano A."/>
            <person name="Linde D."/>
            <person name="Babiker R."/>
            <person name="Drula E."/>
            <person name="Ayuso-Fernandez I."/>
            <person name="Pacheco R."/>
            <person name="Padilla G."/>
            <person name="Ferreira P."/>
            <person name="Barriuso J."/>
            <person name="Kellner H."/>
            <person name="Castanera R."/>
            <person name="Alfaro M."/>
            <person name="Ramirez L."/>
            <person name="Pisabarro A.G."/>
            <person name="Kuo A."/>
            <person name="Tritt A."/>
            <person name="Lipzen A."/>
            <person name="He G."/>
            <person name="Yan M."/>
            <person name="Ng V."/>
            <person name="Cullen D."/>
            <person name="Martin F."/>
            <person name="Rosso M.-N."/>
            <person name="Henrissat B."/>
            <person name="Hibbett D."/>
            <person name="Martinez A.T."/>
            <person name="Grigoriev I.V."/>
        </authorList>
    </citation>
    <scope>NUCLEOTIDE SEQUENCE</scope>
    <source>
        <strain evidence="2">CBS 247.69</strain>
    </source>
</reference>
<keyword evidence="1" id="KW-0812">Transmembrane</keyword>
<dbReference type="OrthoDB" id="3060637at2759"/>
<dbReference type="EMBL" id="MU150237">
    <property type="protein sequence ID" value="KAF9467340.1"/>
    <property type="molecule type" value="Genomic_DNA"/>
</dbReference>
<dbReference type="AlphaFoldDB" id="A0A9P5YER5"/>
<evidence type="ECO:0000313" key="3">
    <source>
        <dbReference type="Proteomes" id="UP000807353"/>
    </source>
</evidence>
<evidence type="ECO:0000256" key="1">
    <source>
        <dbReference type="SAM" id="Phobius"/>
    </source>
</evidence>
<protein>
    <submittedName>
        <fullName evidence="2">Uncharacterized protein</fullName>
    </submittedName>
</protein>
<evidence type="ECO:0000313" key="2">
    <source>
        <dbReference type="EMBL" id="KAF9467340.1"/>
    </source>
</evidence>
<dbReference type="Proteomes" id="UP000807353">
    <property type="component" value="Unassembled WGS sequence"/>
</dbReference>
<sequence>MIPFKIKTATNNANASPSVALERGAFRMKAPLQRLPMKDLMGNPLTKAPRRPKDDLVTNPHLAVLLVLLTFSCLSCFGTAYYLFVTSQPR</sequence>
<proteinExistence type="predicted"/>
<keyword evidence="1" id="KW-0472">Membrane</keyword>
<accession>A0A9P5YER5</accession>
<comment type="caution">
    <text evidence="2">The sequence shown here is derived from an EMBL/GenBank/DDBJ whole genome shotgun (WGS) entry which is preliminary data.</text>
</comment>
<feature type="transmembrane region" description="Helical" evidence="1">
    <location>
        <begin position="62"/>
        <end position="84"/>
    </location>
</feature>
<name>A0A9P5YER5_9AGAR</name>
<keyword evidence="3" id="KW-1185">Reference proteome</keyword>
<keyword evidence="1" id="KW-1133">Transmembrane helix</keyword>
<gene>
    <name evidence="2" type="ORF">BDZ94DRAFT_1295097</name>
</gene>
<organism evidence="2 3">
    <name type="scientific">Collybia nuda</name>
    <dbReference type="NCBI Taxonomy" id="64659"/>
    <lineage>
        <taxon>Eukaryota</taxon>
        <taxon>Fungi</taxon>
        <taxon>Dikarya</taxon>
        <taxon>Basidiomycota</taxon>
        <taxon>Agaricomycotina</taxon>
        <taxon>Agaricomycetes</taxon>
        <taxon>Agaricomycetidae</taxon>
        <taxon>Agaricales</taxon>
        <taxon>Tricholomatineae</taxon>
        <taxon>Clitocybaceae</taxon>
        <taxon>Collybia</taxon>
    </lineage>
</organism>